<dbReference type="EMBL" id="JAHYIQ010000004">
    <property type="protein sequence ID" value="KAK1132819.1"/>
    <property type="molecule type" value="Genomic_DNA"/>
</dbReference>
<accession>A0AA40G824</accession>
<dbReference type="AlphaFoldDB" id="A0AA40G824"/>
<protein>
    <submittedName>
        <fullName evidence="2">Uncharacterized protein</fullName>
    </submittedName>
</protein>
<evidence type="ECO:0000256" key="1">
    <source>
        <dbReference type="SAM" id="MobiDB-lite"/>
    </source>
</evidence>
<feature type="region of interest" description="Disordered" evidence="1">
    <location>
        <begin position="16"/>
        <end position="74"/>
    </location>
</feature>
<organism evidence="2 3">
    <name type="scientific">Melipona bicolor</name>
    <dbReference type="NCBI Taxonomy" id="60889"/>
    <lineage>
        <taxon>Eukaryota</taxon>
        <taxon>Metazoa</taxon>
        <taxon>Ecdysozoa</taxon>
        <taxon>Arthropoda</taxon>
        <taxon>Hexapoda</taxon>
        <taxon>Insecta</taxon>
        <taxon>Pterygota</taxon>
        <taxon>Neoptera</taxon>
        <taxon>Endopterygota</taxon>
        <taxon>Hymenoptera</taxon>
        <taxon>Apocrita</taxon>
        <taxon>Aculeata</taxon>
        <taxon>Apoidea</taxon>
        <taxon>Anthophila</taxon>
        <taxon>Apidae</taxon>
        <taxon>Melipona</taxon>
    </lineage>
</organism>
<feature type="compositionally biased region" description="Basic and acidic residues" evidence="1">
    <location>
        <begin position="19"/>
        <end position="30"/>
    </location>
</feature>
<keyword evidence="3" id="KW-1185">Reference proteome</keyword>
<evidence type="ECO:0000313" key="3">
    <source>
        <dbReference type="Proteomes" id="UP001177670"/>
    </source>
</evidence>
<feature type="compositionally biased region" description="Basic and acidic residues" evidence="1">
    <location>
        <begin position="52"/>
        <end position="74"/>
    </location>
</feature>
<reference evidence="2" key="1">
    <citation type="submission" date="2021-10" db="EMBL/GenBank/DDBJ databases">
        <title>Melipona bicolor Genome sequencing and assembly.</title>
        <authorList>
            <person name="Araujo N.S."/>
            <person name="Arias M.C."/>
        </authorList>
    </citation>
    <scope>NUCLEOTIDE SEQUENCE</scope>
    <source>
        <strain evidence="2">USP_2M_L1-L4_2017</strain>
        <tissue evidence="2">Whole body</tissue>
    </source>
</reference>
<feature type="non-terminal residue" evidence="2">
    <location>
        <position position="1"/>
    </location>
</feature>
<sequence>NVPALKRANESFFAGSRFVHSEGHPRELEKSQGTSGDGVDAASSTQGILEFHYSDEHRSVTDRSPGKVSAELHE</sequence>
<dbReference type="Proteomes" id="UP001177670">
    <property type="component" value="Unassembled WGS sequence"/>
</dbReference>
<gene>
    <name evidence="2" type="ORF">K0M31_014191</name>
</gene>
<name>A0AA40G824_9HYME</name>
<comment type="caution">
    <text evidence="2">The sequence shown here is derived from an EMBL/GenBank/DDBJ whole genome shotgun (WGS) entry which is preliminary data.</text>
</comment>
<proteinExistence type="predicted"/>
<evidence type="ECO:0000313" key="2">
    <source>
        <dbReference type="EMBL" id="KAK1132819.1"/>
    </source>
</evidence>